<sequence>MPMDFHIDREYPHRTFAVTGFLSDSVGSAQWSEYIGESPRSIMAVGVADSSKSTRRFISIAAGEDYEALNATQCTIDFVATLFNVSVDLKDRSILVVPSKSIEDFDPRRYLTRAIIRQFDSISNSLQSFHGSVLGDVIVGITYDSYVIPHCGLEELP</sequence>
<dbReference type="Proteomes" id="UP001243989">
    <property type="component" value="Unassembled WGS sequence"/>
</dbReference>
<organism evidence="1 2">
    <name type="scientific">Colletotrichum phormii</name>
    <dbReference type="NCBI Taxonomy" id="359342"/>
    <lineage>
        <taxon>Eukaryota</taxon>
        <taxon>Fungi</taxon>
        <taxon>Dikarya</taxon>
        <taxon>Ascomycota</taxon>
        <taxon>Pezizomycotina</taxon>
        <taxon>Sordariomycetes</taxon>
        <taxon>Hypocreomycetidae</taxon>
        <taxon>Glomerellales</taxon>
        <taxon>Glomerellaceae</taxon>
        <taxon>Colletotrichum</taxon>
        <taxon>Colletotrichum acutatum species complex</taxon>
    </lineage>
</organism>
<name>A0AAI9ZXI7_9PEZI</name>
<proteinExistence type="predicted"/>
<keyword evidence="2" id="KW-1185">Reference proteome</keyword>
<reference evidence="1" key="1">
    <citation type="submission" date="2021-06" db="EMBL/GenBank/DDBJ databases">
        <title>Comparative genomics, transcriptomics and evolutionary studies reveal genomic signatures of adaptation to plant cell wall in hemibiotrophic fungi.</title>
        <authorList>
            <consortium name="DOE Joint Genome Institute"/>
            <person name="Baroncelli R."/>
            <person name="Diaz J.F."/>
            <person name="Benocci T."/>
            <person name="Peng M."/>
            <person name="Battaglia E."/>
            <person name="Haridas S."/>
            <person name="Andreopoulos W."/>
            <person name="Labutti K."/>
            <person name="Pangilinan J."/>
            <person name="Floch G.L."/>
            <person name="Makela M.R."/>
            <person name="Henrissat B."/>
            <person name="Grigoriev I.V."/>
            <person name="Crouch J.A."/>
            <person name="De Vries R.P."/>
            <person name="Sukno S.A."/>
            <person name="Thon M.R."/>
        </authorList>
    </citation>
    <scope>NUCLEOTIDE SEQUENCE</scope>
    <source>
        <strain evidence="1">CBS 102054</strain>
    </source>
</reference>
<dbReference type="EMBL" id="JAHMHQ010000004">
    <property type="protein sequence ID" value="KAK1640055.1"/>
    <property type="molecule type" value="Genomic_DNA"/>
</dbReference>
<dbReference type="GeneID" id="85476924"/>
<dbReference type="AlphaFoldDB" id="A0AAI9ZXI7"/>
<comment type="caution">
    <text evidence="1">The sequence shown here is derived from an EMBL/GenBank/DDBJ whole genome shotgun (WGS) entry which is preliminary data.</text>
</comment>
<dbReference type="RefSeq" id="XP_060448662.1">
    <property type="nucleotide sequence ID" value="XM_060592062.1"/>
</dbReference>
<evidence type="ECO:0000313" key="2">
    <source>
        <dbReference type="Proteomes" id="UP001243989"/>
    </source>
</evidence>
<evidence type="ECO:0000313" key="1">
    <source>
        <dbReference type="EMBL" id="KAK1640055.1"/>
    </source>
</evidence>
<gene>
    <name evidence="1" type="ORF">BDP81DRAFT_446443</name>
</gene>
<protein>
    <submittedName>
        <fullName evidence="1">Uncharacterized protein</fullName>
    </submittedName>
</protein>
<accession>A0AAI9ZXI7</accession>